<dbReference type="Pfam" id="PF04453">
    <property type="entry name" value="LptD"/>
    <property type="match status" value="1"/>
</dbReference>
<sequence length="809" mass="90672">MPYPNLHIAAPLTAILVTTIISLLLSNPLLAQQSSQTITPNVPLENWVSLPDLSIEQLAEVPTACCGLYVGTDLPAAITDGSLVLNAGNGEFNSDTQQVIISNGINIRYEDIWLQADNGIYDQLQAVIELNGNIRLRQSGLAIGATSANFKQAEAIAELRNTSYVLFSQAARGTAEEIIFHNKNGSLSITEGSYTVCEPGDNSWLLVGQSIELNQQTGRGVARNVVLHIKDIPILPIPYISFPINDERSSGWLYPSIGNTQEGGFEISAPYYFNLAPNYDATLTPRLMTERGLMLNLEARHLGENSNNTIELAYLPSDSQFDAATTALPLTESPPQAKRWQINYLGTAELNDSWSASADFSAISDLDFFQDFGNNGLNDTSRSYLYRQGELNYWQPNWHLQAALQSYQLIDQSLTSLDKPYSSLPRINLDYAKQSEAGLLYGIDAEYVYFDRDFDAATFTQTQRDNGVLLSGQRLSLEPKLAWDIETSGLFFNPELKYKYAAYLLDDQALANSSKPERGIFVGKLDSGLIFDRALDLQGKEYTQTLEPRLYYLYSEYEDQRDIPLFDTANLTSGYNQLFREDRFSGKDRIGDSNQLTLALSSSLLNSAGQEKAHISVGRIFYFEDRRVGLTAPLAPVQQSSSSMAGDFSYHFSDNWRLRAFHEWNTDNNNFNNGSFQFRYQSDINHILNLSYRYRKSPNLPGLIKQTDISALWPLTDNLKFIGRWNYDQEYNRNLETIIGLEYSNCCWDMRVIARKWVDNTEISGAFAENNAGIFLQFELKGLGNILGGSIDSLIGESIAGFRSYAENY</sequence>
<dbReference type="PANTHER" id="PTHR30189:SF1">
    <property type="entry name" value="LPS-ASSEMBLY PROTEIN LPTD"/>
    <property type="match status" value="1"/>
</dbReference>
<dbReference type="GO" id="GO:0043165">
    <property type="term" value="P:Gram-negative-bacterium-type cell outer membrane assembly"/>
    <property type="evidence" value="ECO:0007669"/>
    <property type="project" value="UniProtKB-UniRule"/>
</dbReference>
<keyword evidence="2 4" id="KW-0472">Membrane</keyword>
<evidence type="ECO:0000256" key="4">
    <source>
        <dbReference type="HAMAP-Rule" id="MF_01411"/>
    </source>
</evidence>
<dbReference type="InterPro" id="IPR050218">
    <property type="entry name" value="LptD"/>
</dbReference>
<evidence type="ECO:0000313" key="7">
    <source>
        <dbReference type="EMBL" id="PCJ41720.1"/>
    </source>
</evidence>
<evidence type="ECO:0000256" key="2">
    <source>
        <dbReference type="ARBA" id="ARBA00023136"/>
    </source>
</evidence>
<accession>A0A2A5CE27</accession>
<keyword evidence="1 4" id="KW-0732">Signal</keyword>
<dbReference type="GO" id="GO:0015920">
    <property type="term" value="P:lipopolysaccharide transport"/>
    <property type="evidence" value="ECO:0007669"/>
    <property type="project" value="InterPro"/>
</dbReference>
<evidence type="ECO:0000256" key="1">
    <source>
        <dbReference type="ARBA" id="ARBA00022729"/>
    </source>
</evidence>
<comment type="caution">
    <text evidence="4">Lacks conserved residue(s) required for the propagation of feature annotation.</text>
</comment>
<name>A0A2A5CE27_9GAMM</name>
<comment type="function">
    <text evidence="4">Together with LptE, is involved in the assembly of lipopolysaccharide (LPS) at the surface of the outer membrane.</text>
</comment>
<feature type="domain" description="LptD C-terminal" evidence="6">
    <location>
        <begin position="338"/>
        <end position="718"/>
    </location>
</feature>
<evidence type="ECO:0000256" key="3">
    <source>
        <dbReference type="ARBA" id="ARBA00023237"/>
    </source>
</evidence>
<comment type="similarity">
    <text evidence="4">Belongs to the LptD family.</text>
</comment>
<dbReference type="InterPro" id="IPR005653">
    <property type="entry name" value="OstA-like_N"/>
</dbReference>
<reference evidence="8" key="1">
    <citation type="submission" date="2017-08" db="EMBL/GenBank/DDBJ databases">
        <title>A dynamic microbial community with high functional redundancy inhabits the cold, oxic subseafloor aquifer.</title>
        <authorList>
            <person name="Tully B.J."/>
            <person name="Wheat C.G."/>
            <person name="Glazer B.T."/>
            <person name="Huber J.A."/>
        </authorList>
    </citation>
    <scope>NUCLEOTIDE SEQUENCE [LARGE SCALE GENOMIC DNA]</scope>
</reference>
<dbReference type="Proteomes" id="UP000228987">
    <property type="component" value="Unassembled WGS sequence"/>
</dbReference>
<evidence type="ECO:0000259" key="6">
    <source>
        <dbReference type="Pfam" id="PF04453"/>
    </source>
</evidence>
<comment type="subcellular location">
    <subcellularLocation>
        <location evidence="4">Cell outer membrane</location>
    </subcellularLocation>
</comment>
<dbReference type="InterPro" id="IPR020889">
    <property type="entry name" value="LipoPS_assembly_LptD"/>
</dbReference>
<comment type="subunit">
    <text evidence="4">Component of the lipopolysaccharide transport and assembly complex. Interacts with LptE and LptA.</text>
</comment>
<evidence type="ECO:0000313" key="8">
    <source>
        <dbReference type="Proteomes" id="UP000228987"/>
    </source>
</evidence>
<dbReference type="GO" id="GO:1990351">
    <property type="term" value="C:transporter complex"/>
    <property type="evidence" value="ECO:0007669"/>
    <property type="project" value="TreeGrafter"/>
</dbReference>
<dbReference type="PANTHER" id="PTHR30189">
    <property type="entry name" value="LPS-ASSEMBLY PROTEIN"/>
    <property type="match status" value="1"/>
</dbReference>
<feature type="domain" description="Organic solvent tolerance-like N-terminal" evidence="5">
    <location>
        <begin position="115"/>
        <end position="218"/>
    </location>
</feature>
<organism evidence="7 8">
    <name type="scientific">SAR86 cluster bacterium</name>
    <dbReference type="NCBI Taxonomy" id="2030880"/>
    <lineage>
        <taxon>Bacteria</taxon>
        <taxon>Pseudomonadati</taxon>
        <taxon>Pseudomonadota</taxon>
        <taxon>Gammaproteobacteria</taxon>
        <taxon>SAR86 cluster</taxon>
    </lineage>
</organism>
<dbReference type="AlphaFoldDB" id="A0A2A5CE27"/>
<dbReference type="HAMAP" id="MF_01411">
    <property type="entry name" value="LPS_assembly_LptD"/>
    <property type="match status" value="1"/>
</dbReference>
<dbReference type="EMBL" id="NVWI01000004">
    <property type="protein sequence ID" value="PCJ41720.1"/>
    <property type="molecule type" value="Genomic_DNA"/>
</dbReference>
<dbReference type="GO" id="GO:0009279">
    <property type="term" value="C:cell outer membrane"/>
    <property type="evidence" value="ECO:0007669"/>
    <property type="project" value="UniProtKB-SubCell"/>
</dbReference>
<protein>
    <recommendedName>
        <fullName evidence="4">LPS-assembly protein LptD</fullName>
    </recommendedName>
</protein>
<keyword evidence="3 4" id="KW-0998">Cell outer membrane</keyword>
<evidence type="ECO:0000259" key="5">
    <source>
        <dbReference type="Pfam" id="PF03968"/>
    </source>
</evidence>
<dbReference type="InterPro" id="IPR007543">
    <property type="entry name" value="LptD_C"/>
</dbReference>
<dbReference type="Pfam" id="PF03968">
    <property type="entry name" value="LptD_N"/>
    <property type="match status" value="1"/>
</dbReference>
<comment type="caution">
    <text evidence="7">The sequence shown here is derived from an EMBL/GenBank/DDBJ whole genome shotgun (WGS) entry which is preliminary data.</text>
</comment>
<gene>
    <name evidence="4" type="primary">lptD</name>
    <name evidence="7" type="ORF">COA71_06825</name>
</gene>
<proteinExistence type="inferred from homology"/>